<dbReference type="InterPro" id="IPR027417">
    <property type="entry name" value="P-loop_NTPase"/>
</dbReference>
<dbReference type="Proteomes" id="UP000504610">
    <property type="component" value="Unplaced"/>
</dbReference>
<dbReference type="Gene3D" id="3.40.50.300">
    <property type="entry name" value="P-loop containing nucleotide triphosphate hydrolases"/>
    <property type="match status" value="1"/>
</dbReference>
<reference evidence="2" key="1">
    <citation type="submission" date="2025-08" db="UniProtKB">
        <authorList>
            <consortium name="RefSeq"/>
        </authorList>
    </citation>
    <scope>IDENTIFICATION</scope>
    <source>
        <tissue evidence="2">Leaf</tissue>
    </source>
</reference>
<dbReference type="OrthoDB" id="1116533at2759"/>
<evidence type="ECO:0000313" key="1">
    <source>
        <dbReference type="Proteomes" id="UP000504610"/>
    </source>
</evidence>
<accession>A0A6J0NBA0</accession>
<name>A0A6J0NBA0_RAPSA</name>
<proteinExistence type="predicted"/>
<dbReference type="GeneID" id="108853041"/>
<keyword evidence="1" id="KW-1185">Reference proteome</keyword>
<dbReference type="RefSeq" id="XP_018482007.1">
    <property type="nucleotide sequence ID" value="XM_018626505.2"/>
</dbReference>
<sequence length="130" mass="14718">MYISKTKAETTMHQLMPVHHTYSSHGTWCNIFHEEVDIHKRIFLKRLALLDVWNFKVGNKRMRKLSAGHCKCLTEENVRGNKGSTKARIHQGIVSVLAGQSGIGKPTVIELLRKFYNPNEVITSDGSDSV</sequence>
<evidence type="ECO:0000313" key="2">
    <source>
        <dbReference type="RefSeq" id="XP_018482007.1"/>
    </source>
</evidence>
<organism evidence="1 2">
    <name type="scientific">Raphanus sativus</name>
    <name type="common">Radish</name>
    <name type="synonym">Raphanus raphanistrum var. sativus</name>
    <dbReference type="NCBI Taxonomy" id="3726"/>
    <lineage>
        <taxon>Eukaryota</taxon>
        <taxon>Viridiplantae</taxon>
        <taxon>Streptophyta</taxon>
        <taxon>Embryophyta</taxon>
        <taxon>Tracheophyta</taxon>
        <taxon>Spermatophyta</taxon>
        <taxon>Magnoliopsida</taxon>
        <taxon>eudicotyledons</taxon>
        <taxon>Gunneridae</taxon>
        <taxon>Pentapetalae</taxon>
        <taxon>rosids</taxon>
        <taxon>malvids</taxon>
        <taxon>Brassicales</taxon>
        <taxon>Brassicaceae</taxon>
        <taxon>Brassiceae</taxon>
        <taxon>Raphanus</taxon>
    </lineage>
</organism>
<protein>
    <submittedName>
        <fullName evidence="2">Uncharacterized protein LOC108853041</fullName>
    </submittedName>
</protein>
<gene>
    <name evidence="2" type="primary">LOC108853041</name>
</gene>
<dbReference type="AlphaFoldDB" id="A0A6J0NBA0"/>
<dbReference type="KEGG" id="rsz:108853041"/>